<dbReference type="Pfam" id="PF13237">
    <property type="entry name" value="Fer4_10"/>
    <property type="match status" value="1"/>
</dbReference>
<dbReference type="Gene3D" id="3.30.70.20">
    <property type="match status" value="1"/>
</dbReference>
<keyword evidence="2" id="KW-0479">Metal-binding</keyword>
<keyword evidence="4" id="KW-0408">Iron</keyword>
<dbReference type="InterPro" id="IPR007516">
    <property type="entry name" value="Co_F420_Hydgase/DH_bsu_N"/>
</dbReference>
<feature type="domain" description="4Fe-4S ferredoxin-type" evidence="6">
    <location>
        <begin position="37"/>
        <end position="67"/>
    </location>
</feature>
<dbReference type="Pfam" id="PF04432">
    <property type="entry name" value="FrhB_FdhB_C"/>
    <property type="match status" value="1"/>
</dbReference>
<comment type="caution">
    <text evidence="7">The sequence shown here is derived from an EMBL/GenBank/DDBJ whole genome shotgun (WGS) entry which is preliminary data.</text>
</comment>
<gene>
    <name evidence="7" type="ORF">LCGC14_0767240</name>
</gene>
<dbReference type="PROSITE" id="PS51379">
    <property type="entry name" value="4FE4S_FER_2"/>
    <property type="match status" value="2"/>
</dbReference>
<dbReference type="EMBL" id="LAZR01001923">
    <property type="protein sequence ID" value="KKN37075.1"/>
    <property type="molecule type" value="Genomic_DNA"/>
</dbReference>
<comment type="cofactor">
    <cofactor evidence="1">
        <name>FAD</name>
        <dbReference type="ChEBI" id="CHEBI:57692"/>
    </cofactor>
</comment>
<dbReference type="InterPro" id="IPR017900">
    <property type="entry name" value="4Fe4S_Fe_S_CS"/>
</dbReference>
<name>A0A0F9PZI8_9ZZZZ</name>
<dbReference type="SUPFAM" id="SSF54862">
    <property type="entry name" value="4Fe-4S ferredoxins"/>
    <property type="match status" value="1"/>
</dbReference>
<accession>A0A0F9PZI8</accession>
<organism evidence="7">
    <name type="scientific">marine sediment metagenome</name>
    <dbReference type="NCBI Taxonomy" id="412755"/>
    <lineage>
        <taxon>unclassified sequences</taxon>
        <taxon>metagenomes</taxon>
        <taxon>ecological metagenomes</taxon>
    </lineage>
</organism>
<dbReference type="GO" id="GO:0051536">
    <property type="term" value="F:iron-sulfur cluster binding"/>
    <property type="evidence" value="ECO:0007669"/>
    <property type="project" value="UniProtKB-KW"/>
</dbReference>
<proteinExistence type="predicted"/>
<dbReference type="PANTHER" id="PTHR31332:SF6">
    <property type="entry name" value="FORMATE DEHYDROGENASE SUBUNIT BETA"/>
    <property type="match status" value="1"/>
</dbReference>
<dbReference type="InterPro" id="IPR017896">
    <property type="entry name" value="4Fe4S_Fe-S-bd"/>
</dbReference>
<dbReference type="AlphaFoldDB" id="A0A0F9PZI8"/>
<dbReference type="Gene3D" id="3.10.450.750">
    <property type="match status" value="1"/>
</dbReference>
<evidence type="ECO:0000256" key="1">
    <source>
        <dbReference type="ARBA" id="ARBA00001974"/>
    </source>
</evidence>
<evidence type="ECO:0000256" key="5">
    <source>
        <dbReference type="ARBA" id="ARBA00023014"/>
    </source>
</evidence>
<reference evidence="7" key="1">
    <citation type="journal article" date="2015" name="Nature">
        <title>Complex archaea that bridge the gap between prokaryotes and eukaryotes.</title>
        <authorList>
            <person name="Spang A."/>
            <person name="Saw J.H."/>
            <person name="Jorgensen S.L."/>
            <person name="Zaremba-Niedzwiedzka K."/>
            <person name="Martijn J."/>
            <person name="Lind A.E."/>
            <person name="van Eijk R."/>
            <person name="Schleper C."/>
            <person name="Guy L."/>
            <person name="Ettema T.J."/>
        </authorList>
    </citation>
    <scope>NUCLEOTIDE SEQUENCE</scope>
</reference>
<protein>
    <recommendedName>
        <fullName evidence="6">4Fe-4S ferredoxin-type domain-containing protein</fullName>
    </recommendedName>
</protein>
<dbReference type="InterPro" id="IPR045220">
    <property type="entry name" value="FRHB/FDHB/HCAR-like"/>
</dbReference>
<dbReference type="PROSITE" id="PS00198">
    <property type="entry name" value="4FE4S_FER_1"/>
    <property type="match status" value="2"/>
</dbReference>
<dbReference type="Pfam" id="PF04422">
    <property type="entry name" value="FrhB_FdhB_N"/>
    <property type="match status" value="1"/>
</dbReference>
<evidence type="ECO:0000256" key="3">
    <source>
        <dbReference type="ARBA" id="ARBA00023002"/>
    </source>
</evidence>
<sequence>MTEDKTEDEKSKSQYEYSFDYISKKLTGKKDSYGLLVKDIIRTGICTECGTCAAVCPVLEWDQVAGQPKLIGKCNGCGICYNQCPRTITDPIQLMGEFKSGYVSNTNIPEVIGGQDGGTVTTLLCYLFDEHLIDAAIVTMRDPKHPWMPAAQIITSKPDAIRSSGSIYTHSQTVEALMEAVRQEYRSIAFVGTPCNIDAVNKMINSPAGMLRYFMRANVFKIGIFCMDAFSTETLYPKFEEDGIDLSKVVKMDINKGKFHIYYENQDEPVKSYPIGSLHKYKSPSCTFCTDLTAENADISVGSVGSGAKKNTVFARTGIGAEIIEDAAKKGYLIMEPYNAINLNAVLNLSKRKKAAQYNVQRRKVFVVRDVLGEDEEESNIETMPEVEKPQPLKGTRRAISVSKKLNEKDKTLDLTITNTVGFALDDIKIRVAAVDELFETKPWITTIKELFPFENIEIPYPLETLEGSVLVEATSKTYGKIFSRTLKYSAEKK</sequence>
<dbReference type="GO" id="GO:0052592">
    <property type="term" value="F:oxidoreductase activity, acting on CH or CH2 groups, with an iron-sulfur protein as acceptor"/>
    <property type="evidence" value="ECO:0007669"/>
    <property type="project" value="TreeGrafter"/>
</dbReference>
<evidence type="ECO:0000259" key="6">
    <source>
        <dbReference type="PROSITE" id="PS51379"/>
    </source>
</evidence>
<evidence type="ECO:0000256" key="4">
    <source>
        <dbReference type="ARBA" id="ARBA00023004"/>
    </source>
</evidence>
<keyword evidence="3" id="KW-0560">Oxidoreductase</keyword>
<keyword evidence="5" id="KW-0411">Iron-sulfur</keyword>
<feature type="domain" description="4Fe-4S ferredoxin-type" evidence="6">
    <location>
        <begin position="73"/>
        <end position="94"/>
    </location>
</feature>
<evidence type="ECO:0000256" key="2">
    <source>
        <dbReference type="ARBA" id="ARBA00022723"/>
    </source>
</evidence>
<evidence type="ECO:0000313" key="7">
    <source>
        <dbReference type="EMBL" id="KKN37075.1"/>
    </source>
</evidence>
<dbReference type="GO" id="GO:0046872">
    <property type="term" value="F:metal ion binding"/>
    <property type="evidence" value="ECO:0007669"/>
    <property type="project" value="UniProtKB-KW"/>
</dbReference>
<dbReference type="InterPro" id="IPR007525">
    <property type="entry name" value="FrhB_FdhB_C"/>
</dbReference>
<dbReference type="PANTHER" id="PTHR31332">
    <property type="entry name" value="7-HYDROXYMETHYL CHLOROPHYLL A REDUCTASE, CHLOROPLASTIC"/>
    <property type="match status" value="1"/>
</dbReference>